<evidence type="ECO:0000313" key="2">
    <source>
        <dbReference type="Proteomes" id="UP000241848"/>
    </source>
</evidence>
<gene>
    <name evidence="1" type="ORF">C7B45_15815</name>
</gene>
<evidence type="ECO:0000313" key="1">
    <source>
        <dbReference type="EMBL" id="PSR20248.1"/>
    </source>
</evidence>
<reference evidence="1 2" key="1">
    <citation type="journal article" date="2014" name="BMC Genomics">
        <title>Comparison of environmental and isolate Sulfobacillus genomes reveals diverse carbon, sulfur, nitrogen, and hydrogen metabolisms.</title>
        <authorList>
            <person name="Justice N.B."/>
            <person name="Norman A."/>
            <person name="Brown C.T."/>
            <person name="Singh A."/>
            <person name="Thomas B.C."/>
            <person name="Banfield J.F."/>
        </authorList>
    </citation>
    <scope>NUCLEOTIDE SEQUENCE [LARGE SCALE GENOMIC DNA]</scope>
    <source>
        <strain evidence="1">AMDSBA3</strain>
    </source>
</reference>
<comment type="caution">
    <text evidence="1">The sequence shown here is derived from an EMBL/GenBank/DDBJ whole genome shotgun (WGS) entry which is preliminary data.</text>
</comment>
<protein>
    <submittedName>
        <fullName evidence="1">Uncharacterized protein</fullName>
    </submittedName>
</protein>
<dbReference type="AlphaFoldDB" id="A0A2T2WDD3"/>
<proteinExistence type="predicted"/>
<sequence>MQPFIGYLPSKFGPHSVLVAVIWLVSWEPPCISPLGSCTTVEPRREVGGTLINQRLESVFVRLNLTEREGAGPLERIIWRGTDGQSLEYCQFTFDGKEPSGGPSWVIS</sequence>
<dbReference type="Proteomes" id="UP000241848">
    <property type="component" value="Unassembled WGS sequence"/>
</dbReference>
<organism evidence="1 2">
    <name type="scientific">Sulfobacillus acidophilus</name>
    <dbReference type="NCBI Taxonomy" id="53633"/>
    <lineage>
        <taxon>Bacteria</taxon>
        <taxon>Bacillati</taxon>
        <taxon>Bacillota</taxon>
        <taxon>Clostridia</taxon>
        <taxon>Eubacteriales</taxon>
        <taxon>Clostridiales Family XVII. Incertae Sedis</taxon>
        <taxon>Sulfobacillus</taxon>
    </lineage>
</organism>
<name>A0A2T2WDD3_9FIRM</name>
<dbReference type="EMBL" id="PXYV01000074">
    <property type="protein sequence ID" value="PSR20248.1"/>
    <property type="molecule type" value="Genomic_DNA"/>
</dbReference>
<accession>A0A2T2WDD3</accession>